<keyword evidence="4" id="KW-0677">Repeat</keyword>
<protein>
    <recommendedName>
        <fullName evidence="10">Dynein axonemal assembly factor 4</fullName>
    </recommendedName>
</protein>
<evidence type="ECO:0000256" key="5">
    <source>
        <dbReference type="ARBA" id="ARBA00022803"/>
    </source>
</evidence>
<feature type="region of interest" description="Disordered" evidence="12">
    <location>
        <begin position="177"/>
        <end position="215"/>
    </location>
</feature>
<dbReference type="InterPro" id="IPR037894">
    <property type="entry name" value="CS_DYX1C1"/>
</dbReference>
<dbReference type="GO" id="GO:0036159">
    <property type="term" value="P:inner dynein arm assembly"/>
    <property type="evidence" value="ECO:0007669"/>
    <property type="project" value="TreeGrafter"/>
</dbReference>
<dbReference type="PANTHER" id="PTHR46492:SF1">
    <property type="entry name" value="DYNEIN AXONEMAL ASSEMBLY FACTOR 4"/>
    <property type="match status" value="1"/>
</dbReference>
<evidence type="ECO:0000313" key="14">
    <source>
        <dbReference type="Ensembl" id="ENSECRP00000029170.1"/>
    </source>
</evidence>
<dbReference type="InterPro" id="IPR052004">
    <property type="entry name" value="Dynein_assembly_factor_4"/>
</dbReference>
<evidence type="ECO:0000256" key="8">
    <source>
        <dbReference type="ARBA" id="ARBA00023273"/>
    </source>
</evidence>
<dbReference type="GO" id="GO:0007399">
    <property type="term" value="P:nervous system development"/>
    <property type="evidence" value="ECO:0007669"/>
    <property type="project" value="UniProtKB-KW"/>
</dbReference>
<evidence type="ECO:0000256" key="12">
    <source>
        <dbReference type="SAM" id="MobiDB-lite"/>
    </source>
</evidence>
<dbReference type="GeneID" id="114667588"/>
<dbReference type="InterPro" id="IPR008978">
    <property type="entry name" value="HSP20-like_chaperone"/>
</dbReference>
<accession>A0A8C4TE28</accession>
<dbReference type="Pfam" id="PF04969">
    <property type="entry name" value="CS"/>
    <property type="match status" value="1"/>
</dbReference>
<dbReference type="GO" id="GO:0120293">
    <property type="term" value="C:dynein axonemal particle"/>
    <property type="evidence" value="ECO:0007669"/>
    <property type="project" value="UniProtKB-SubCell"/>
</dbReference>
<dbReference type="AlphaFoldDB" id="A0A8C4TE28"/>
<dbReference type="PANTHER" id="PTHR46492">
    <property type="entry name" value="DYNEIN ASSEMBLY FACTOR 4, AXONEMAL"/>
    <property type="match status" value="1"/>
</dbReference>
<dbReference type="GO" id="GO:0036158">
    <property type="term" value="P:outer dynein arm assembly"/>
    <property type="evidence" value="ECO:0007669"/>
    <property type="project" value="TreeGrafter"/>
</dbReference>
<dbReference type="FunFam" id="1.25.40.10:FF:000176">
    <property type="entry name" value="dynein assembly factor 4, axonemal isoform X1"/>
    <property type="match status" value="1"/>
</dbReference>
<keyword evidence="6" id="KW-0524">Neurogenesis</keyword>
<evidence type="ECO:0000256" key="1">
    <source>
        <dbReference type="ARBA" id="ARBA00004123"/>
    </source>
</evidence>
<keyword evidence="5 11" id="KW-0802">TPR repeat</keyword>
<dbReference type="InterPro" id="IPR019734">
    <property type="entry name" value="TPR_rpt"/>
</dbReference>
<dbReference type="RefSeq" id="XP_028678782.1">
    <property type="nucleotide sequence ID" value="XM_028822949.2"/>
</dbReference>
<reference evidence="14" key="2">
    <citation type="submission" date="2025-08" db="UniProtKB">
        <authorList>
            <consortium name="Ensembl"/>
        </authorList>
    </citation>
    <scope>IDENTIFICATION</scope>
</reference>
<evidence type="ECO:0000256" key="9">
    <source>
        <dbReference type="ARBA" id="ARBA00024190"/>
    </source>
</evidence>
<dbReference type="GO" id="GO:0005576">
    <property type="term" value="C:extracellular region"/>
    <property type="evidence" value="ECO:0007669"/>
    <property type="project" value="GOC"/>
</dbReference>
<evidence type="ECO:0000256" key="2">
    <source>
        <dbReference type="ARBA" id="ARBA00004487"/>
    </source>
</evidence>
<evidence type="ECO:0000256" key="4">
    <source>
        <dbReference type="ARBA" id="ARBA00022737"/>
    </source>
</evidence>
<dbReference type="GeneTree" id="ENSGT00390000004930"/>
<dbReference type="SMART" id="SM00028">
    <property type="entry name" value="TPR"/>
    <property type="match status" value="3"/>
</dbReference>
<keyword evidence="15" id="KW-1185">Reference proteome</keyword>
<dbReference type="Gene3D" id="2.60.40.790">
    <property type="match status" value="1"/>
</dbReference>
<evidence type="ECO:0000256" key="10">
    <source>
        <dbReference type="ARBA" id="ARBA00024430"/>
    </source>
</evidence>
<dbReference type="SUPFAM" id="SSF49764">
    <property type="entry name" value="HSP20-like chaperones"/>
    <property type="match status" value="1"/>
</dbReference>
<dbReference type="FunFam" id="2.60.40.790:FF:000015">
    <property type="entry name" value="dynein assembly factor 4, axonemal isoform X1"/>
    <property type="match status" value="1"/>
</dbReference>
<sequence length="405" mass="45810">MPLLIKDYTWTQTESMIYITVPLKEARAGKVDILSADEYLKVSAPPFLFEAFLSAAVDDSKSAAKIGDGEIVFTLHKREGAIWEHLVLQNVEKENLQNIRQNAILKAQENALKEAEAKAAKKKANEKYALETIMKIEEDQRKKIEEIKEVERRRAAEELERWKEKQRIEAEHKIAQQKLEAEKRNTNGVKDLPKSDTQTGTKSAQSKKPLVVSLPPPRSAGTIQINFTPRVFPTALRESLVPEEEEWLKKQADARKALNNDLSELKDLTEEEKNPEWLKEKGNKLFASQNYLAAVNAYNLAIKLNNKLPSLFLNRAACHLKLRNLHKAIEDSSRALELLTPPVPDNSESRVKAHIRRGTAFCELELYVEGLQDYDAALKINPHNKAVAADAEKIRQVIQGTVPSS</sequence>
<dbReference type="CTD" id="161582"/>
<evidence type="ECO:0000259" key="13">
    <source>
        <dbReference type="PROSITE" id="PS51203"/>
    </source>
</evidence>
<name>A0A8C4TE28_ERPCA</name>
<dbReference type="CDD" id="cd06469">
    <property type="entry name" value="p23_DYX1C1_like"/>
    <property type="match status" value="1"/>
</dbReference>
<evidence type="ECO:0000313" key="15">
    <source>
        <dbReference type="Proteomes" id="UP000694620"/>
    </source>
</evidence>
<dbReference type="PROSITE" id="PS50005">
    <property type="entry name" value="TPR"/>
    <property type="match status" value="1"/>
</dbReference>
<reference evidence="14" key="3">
    <citation type="submission" date="2025-09" db="UniProtKB">
        <authorList>
            <consortium name="Ensembl"/>
        </authorList>
    </citation>
    <scope>IDENTIFICATION</scope>
</reference>
<dbReference type="PROSITE" id="PS51203">
    <property type="entry name" value="CS"/>
    <property type="match status" value="1"/>
</dbReference>
<dbReference type="GO" id="GO:0003351">
    <property type="term" value="P:epithelial cilium movement involved in extracellular fluid movement"/>
    <property type="evidence" value="ECO:0007669"/>
    <property type="project" value="TreeGrafter"/>
</dbReference>
<dbReference type="Ensembl" id="ENSECRT00000029786.1">
    <property type="protein sequence ID" value="ENSECRP00000029170.1"/>
    <property type="gene ID" value="ENSECRG00000019772.1"/>
</dbReference>
<dbReference type="InterPro" id="IPR007052">
    <property type="entry name" value="CS_dom"/>
</dbReference>
<proteinExistence type="predicted"/>
<dbReference type="Proteomes" id="UP000694620">
    <property type="component" value="Chromosome 17"/>
</dbReference>
<keyword evidence="7" id="KW-0539">Nucleus</keyword>
<dbReference type="Gene3D" id="1.25.40.10">
    <property type="entry name" value="Tetratricopeptide repeat domain"/>
    <property type="match status" value="1"/>
</dbReference>
<feature type="compositionally biased region" description="Polar residues" evidence="12">
    <location>
        <begin position="195"/>
        <end position="206"/>
    </location>
</feature>
<dbReference type="InterPro" id="IPR011990">
    <property type="entry name" value="TPR-like_helical_dom_sf"/>
</dbReference>
<gene>
    <name evidence="14" type="primary">DNAAF4</name>
    <name evidence="14" type="synonym">dnaaf4</name>
</gene>
<dbReference type="GO" id="GO:0043005">
    <property type="term" value="C:neuron projection"/>
    <property type="evidence" value="ECO:0007669"/>
    <property type="project" value="UniProtKB-SubCell"/>
</dbReference>
<feature type="repeat" description="TPR" evidence="11">
    <location>
        <begin position="351"/>
        <end position="384"/>
    </location>
</feature>
<evidence type="ECO:0000256" key="11">
    <source>
        <dbReference type="PROSITE-ProRule" id="PRU00339"/>
    </source>
</evidence>
<evidence type="ECO:0000256" key="7">
    <source>
        <dbReference type="ARBA" id="ARBA00023242"/>
    </source>
</evidence>
<keyword evidence="8" id="KW-0966">Cell projection</keyword>
<dbReference type="SUPFAM" id="SSF48452">
    <property type="entry name" value="TPR-like"/>
    <property type="match status" value="1"/>
</dbReference>
<feature type="domain" description="CS" evidence="13">
    <location>
        <begin position="3"/>
        <end position="87"/>
    </location>
</feature>
<dbReference type="GO" id="GO:0007507">
    <property type="term" value="P:heart development"/>
    <property type="evidence" value="ECO:0007669"/>
    <property type="project" value="TreeGrafter"/>
</dbReference>
<dbReference type="GO" id="GO:0030331">
    <property type="term" value="F:nuclear estrogen receptor binding"/>
    <property type="evidence" value="ECO:0007669"/>
    <property type="project" value="TreeGrafter"/>
</dbReference>
<keyword evidence="3" id="KW-0963">Cytoplasm</keyword>
<organism evidence="14 15">
    <name type="scientific">Erpetoichthys calabaricus</name>
    <name type="common">Rope fish</name>
    <name type="synonym">Calamoichthys calabaricus</name>
    <dbReference type="NCBI Taxonomy" id="27687"/>
    <lineage>
        <taxon>Eukaryota</taxon>
        <taxon>Metazoa</taxon>
        <taxon>Chordata</taxon>
        <taxon>Craniata</taxon>
        <taxon>Vertebrata</taxon>
        <taxon>Euteleostomi</taxon>
        <taxon>Actinopterygii</taxon>
        <taxon>Polypteriformes</taxon>
        <taxon>Polypteridae</taxon>
        <taxon>Erpetoichthys</taxon>
    </lineage>
</organism>
<dbReference type="GO" id="GO:0007368">
    <property type="term" value="P:determination of left/right symmetry"/>
    <property type="evidence" value="ECO:0007669"/>
    <property type="project" value="TreeGrafter"/>
</dbReference>
<evidence type="ECO:0000256" key="6">
    <source>
        <dbReference type="ARBA" id="ARBA00022902"/>
    </source>
</evidence>
<evidence type="ECO:0000256" key="3">
    <source>
        <dbReference type="ARBA" id="ARBA00022490"/>
    </source>
</evidence>
<dbReference type="OrthoDB" id="348005at2759"/>
<dbReference type="GO" id="GO:0005634">
    <property type="term" value="C:nucleus"/>
    <property type="evidence" value="ECO:0007669"/>
    <property type="project" value="UniProtKB-SubCell"/>
</dbReference>
<comment type="subcellular location">
    <subcellularLocation>
        <location evidence="2">Cell projection</location>
        <location evidence="2">Neuron projection</location>
    </subcellularLocation>
    <subcellularLocation>
        <location evidence="9">Dynein axonemal particle</location>
    </subcellularLocation>
    <subcellularLocation>
        <location evidence="1">Nucleus</location>
    </subcellularLocation>
</comment>
<reference evidence="14" key="1">
    <citation type="submission" date="2021-06" db="EMBL/GenBank/DDBJ databases">
        <authorList>
            <consortium name="Wellcome Sanger Institute Data Sharing"/>
        </authorList>
    </citation>
    <scope>NUCLEOTIDE SEQUENCE [LARGE SCALE GENOMIC DNA]</scope>
</reference>